<evidence type="ECO:0000313" key="1">
    <source>
        <dbReference type="EMBL" id="KAG2550151.1"/>
    </source>
</evidence>
<keyword evidence="2" id="KW-1185">Reference proteome</keyword>
<protein>
    <submittedName>
        <fullName evidence="1">Uncharacterized protein</fullName>
    </submittedName>
</protein>
<proteinExistence type="predicted"/>
<reference evidence="1" key="1">
    <citation type="submission" date="2020-05" db="EMBL/GenBank/DDBJ databases">
        <title>WGS assembly of Panicum virgatum.</title>
        <authorList>
            <person name="Lovell J.T."/>
            <person name="Jenkins J."/>
            <person name="Shu S."/>
            <person name="Juenger T.E."/>
            <person name="Schmutz J."/>
        </authorList>
    </citation>
    <scope>NUCLEOTIDE SEQUENCE</scope>
    <source>
        <strain evidence="1">AP13</strain>
    </source>
</reference>
<dbReference type="PANTHER" id="PTHR35833:SF1">
    <property type="entry name" value="GALACTOSE-BINDING DOMAIN-CONTAINING PROTEIN"/>
    <property type="match status" value="1"/>
</dbReference>
<name>A0A8T0NJL1_PANVG</name>
<dbReference type="Proteomes" id="UP000823388">
    <property type="component" value="Chromosome 9K"/>
</dbReference>
<evidence type="ECO:0000313" key="2">
    <source>
        <dbReference type="Proteomes" id="UP000823388"/>
    </source>
</evidence>
<organism evidence="1 2">
    <name type="scientific">Panicum virgatum</name>
    <name type="common">Blackwell switchgrass</name>
    <dbReference type="NCBI Taxonomy" id="38727"/>
    <lineage>
        <taxon>Eukaryota</taxon>
        <taxon>Viridiplantae</taxon>
        <taxon>Streptophyta</taxon>
        <taxon>Embryophyta</taxon>
        <taxon>Tracheophyta</taxon>
        <taxon>Spermatophyta</taxon>
        <taxon>Magnoliopsida</taxon>
        <taxon>Liliopsida</taxon>
        <taxon>Poales</taxon>
        <taxon>Poaceae</taxon>
        <taxon>PACMAD clade</taxon>
        <taxon>Panicoideae</taxon>
        <taxon>Panicodae</taxon>
        <taxon>Paniceae</taxon>
        <taxon>Panicinae</taxon>
        <taxon>Panicum</taxon>
        <taxon>Panicum sect. Hiantes</taxon>
    </lineage>
</organism>
<dbReference type="EMBL" id="CM029053">
    <property type="protein sequence ID" value="KAG2550151.1"/>
    <property type="molecule type" value="Genomic_DNA"/>
</dbReference>
<comment type="caution">
    <text evidence="1">The sequence shown here is derived from an EMBL/GenBank/DDBJ whole genome shotgun (WGS) entry which is preliminary data.</text>
</comment>
<dbReference type="PANTHER" id="PTHR35833">
    <property type="entry name" value="GALACTOSE-BINDING DOMAIN-LIKE, ARMADILLO-TYPE FOLD PROTEIN-RELATED"/>
    <property type="match status" value="1"/>
</dbReference>
<gene>
    <name evidence="1" type="ORF">PVAP13_9KG237013</name>
</gene>
<dbReference type="AlphaFoldDB" id="A0A8T0NJL1"/>
<accession>A0A8T0NJL1</accession>
<sequence>MHLQLLKDIASRLTPLLPQIEADLNNIADSPESSVRFLALLAGPFYPILHLVNERDPTKSLLSSADSDALRTSLAATPTISSNFEAQPRRSRSPSSVQPASYLLAFRSETAMLLLRKAHKDKTLGVVCLRASKVLQKLLEPEPFSDKSISNGVVLSSHVCDEIPKSDASSLVLSTDYSSMFGEEFSLSENQFDGSFLNILDIAAVEEGILHVLYAAASQPQLCRKLAKVTSDIWSVLPLVQALLPALRPPLCPGPTEQIDDSLIQWNHTNVQKALSQIVTMSVSSSVFHPLLRACAGYLSSYLSSHAKTACVLLDLCRGPLVPWIPMITAKVDLAVELLEGLLGIIQEAGQYLARSRAALKYVVLAISGHMDDVLTEYKEVMHKLLFILEMLDPFINPSTSAMKDTVMFGGISAIYLEEQSSASDIALNIIRTAVKRADVLPSLELEWRRGAVAPSVVLSILDPHMPLPPNIDFCKSSVHEINNASLSVLDNPAPQPCNAENIDGRDASETTVRAESFEQCKFLFAPEELNQSDLTGLCTLKGKGRDVITQTSLNQDSPESRKSNEKLSSDPFLLDNIVAADYFDAKADYLQLENYEDCELQAQEFHRLALNLCTQQEPTFEGHNAGIDALLLAAECYVNPFFLLDFQSNLERLNKIERIHSELMLGNALFVSKKLHLKDLDQKTISNLENKRDRSVIDLLLQAATLDSEYQEKVPEGEPYPNIAEAGKRSVEISTEALQFADAVTLVRKNQAMLCHFIMKQLQRKGHLCSEILLQSLLFLLHSATDLFCPPENVIDIILKSAENLNEQLACVYSCVNARNKKLDMVKVHGLRRRWTLLQKLVLFWLHLAVIMLEKLPELKEMVYVLEA</sequence>